<dbReference type="PROSITE" id="PS01091">
    <property type="entry name" value="TATD_3"/>
    <property type="match status" value="1"/>
</dbReference>
<evidence type="ECO:0000313" key="6">
    <source>
        <dbReference type="Proteomes" id="UP000285060"/>
    </source>
</evidence>
<accession>A0A3R6Z3U8</accession>
<dbReference type="InterPro" id="IPR018228">
    <property type="entry name" value="DNase_TatD-rel_CS"/>
</dbReference>
<dbReference type="InterPro" id="IPR032466">
    <property type="entry name" value="Metal_Hydrolase"/>
</dbReference>
<dbReference type="InterPro" id="IPR036553">
    <property type="entry name" value="RPTC_insert"/>
</dbReference>
<dbReference type="FunFam" id="3.20.20.140:FF:000005">
    <property type="entry name" value="TatD family hydrolase"/>
    <property type="match status" value="1"/>
</dbReference>
<dbReference type="Pfam" id="PF01026">
    <property type="entry name" value="TatD_DNase"/>
    <property type="match status" value="1"/>
</dbReference>
<dbReference type="InterPro" id="IPR001130">
    <property type="entry name" value="TatD-like"/>
</dbReference>
<dbReference type="Gene3D" id="3.20.20.140">
    <property type="entry name" value="Metal-dependent hydrolases"/>
    <property type="match status" value="1"/>
</dbReference>
<dbReference type="InterPro" id="IPR000228">
    <property type="entry name" value="RNA3'_term_phos_cyc"/>
</dbReference>
<comment type="caution">
    <text evidence="5">The sequence shown here is derived from an EMBL/GenBank/DDBJ whole genome shotgun (WGS) entry which is preliminary data.</text>
</comment>
<dbReference type="GO" id="GO:0003963">
    <property type="term" value="F:RNA-3'-phosphate cyclase activity"/>
    <property type="evidence" value="ECO:0007669"/>
    <property type="project" value="TreeGrafter"/>
</dbReference>
<dbReference type="GO" id="GO:0006396">
    <property type="term" value="P:RNA processing"/>
    <property type="evidence" value="ECO:0007669"/>
    <property type="project" value="InterPro"/>
</dbReference>
<keyword evidence="2" id="KW-0378">Hydrolase</keyword>
<sequence>MSSTCPVIDIGVNVLNRQFQKDLPRVLKRSAEENVHTIIATGTDMKVSERSIALIRKRRNIPLPRLFCTVGIHPHSAKDAVPDFAKRQTDLIETNRDVVVAVGECGLDFNRDFSPRTVQIEVFRQQVQVACDLHLPLFCHEREAHTEFLDVLVPFLETGKLQASQVVVHCFTGNAAELKRYVGLGFSIGLTGFVCMSRRGFELRQVISMIPLSQLMVETDAPFMHPSQAKQRCEPHHIHAVVQTIAECMGCPATDVAAATTANATRFFKLDEAVFRGAHSAPRLSTAQSHPPAPPQLHLAPSNGSYISVDGSTLEGGGQILRLAFPLAALLGKDIQVHSIRAGRPRPGLANQHLCGLNLIDSLSWLWNLSGHELQSTRVSLAHSEAGGAIVFKGSKFHAAMDTAGAVTLVLQGVLPLFVLSGQPNPIELTLVGGTHGKFAPTADWFELAFAPLLQRMGVYFDMRVNRCGFFPRGGGHVTVICPGGASLPLRPLLLDTPSRLVQHLVCRVICATDTDGRATCAALRKQFRFAFGVGTDVDWTEEVVVDGGLQTKNGSSGPYVHVTIFLGNGNILTAGGHPSKSVDAAVADIVAELDRVWDGDACVDEHLADNILVYMAMAQGTSRLRIPLETTSQHVEAAIYVISLIARARFHVETCSKSRLVTCHGIGFQPMTE</sequence>
<dbReference type="InterPro" id="IPR023797">
    <property type="entry name" value="RNA3'_phos_cyclase_dom"/>
</dbReference>
<feature type="domain" description="RNA 3'-terminal phosphate cyclase" evidence="4">
    <location>
        <begin position="314"/>
        <end position="653"/>
    </location>
</feature>
<organism evidence="5 6">
    <name type="scientific">Aphanomyces invadans</name>
    <dbReference type="NCBI Taxonomy" id="157072"/>
    <lineage>
        <taxon>Eukaryota</taxon>
        <taxon>Sar</taxon>
        <taxon>Stramenopiles</taxon>
        <taxon>Oomycota</taxon>
        <taxon>Saprolegniomycetes</taxon>
        <taxon>Saprolegniales</taxon>
        <taxon>Verrucalvaceae</taxon>
        <taxon>Aphanomyces</taxon>
    </lineage>
</organism>
<dbReference type="Gene3D" id="3.30.360.20">
    <property type="entry name" value="RNA 3'-terminal phosphate cyclase, insert domain"/>
    <property type="match status" value="1"/>
</dbReference>
<dbReference type="SUPFAM" id="SSF51556">
    <property type="entry name" value="Metallo-dependent hydrolases"/>
    <property type="match status" value="1"/>
</dbReference>
<gene>
    <name evidence="5" type="ORF">DYB32_001615</name>
</gene>
<evidence type="ECO:0000256" key="2">
    <source>
        <dbReference type="ARBA" id="ARBA00022801"/>
    </source>
</evidence>
<dbReference type="SUPFAM" id="SSF55205">
    <property type="entry name" value="EPT/RTPC-like"/>
    <property type="match status" value="1"/>
</dbReference>
<dbReference type="Gene3D" id="3.65.10.20">
    <property type="entry name" value="RNA 3'-terminal phosphate cyclase domain"/>
    <property type="match status" value="1"/>
</dbReference>
<dbReference type="InterPro" id="IPR013792">
    <property type="entry name" value="RNA3'P_cycl/enolpyr_Trfase_a/b"/>
</dbReference>
<dbReference type="InterPro" id="IPR037136">
    <property type="entry name" value="RNA3'_phos_cyclase_dom_sf"/>
</dbReference>
<keyword evidence="6" id="KW-1185">Reference proteome</keyword>
<dbReference type="PANTHER" id="PTHR11096:SF0">
    <property type="entry name" value="RNA 3'-TERMINAL PHOSPHATE CYCLASE"/>
    <property type="match status" value="1"/>
</dbReference>
<dbReference type="CDD" id="cd01310">
    <property type="entry name" value="TatD_DNAse"/>
    <property type="match status" value="1"/>
</dbReference>
<name>A0A3R6Z3U8_9STRA</name>
<dbReference type="GO" id="GO:0046872">
    <property type="term" value="F:metal ion binding"/>
    <property type="evidence" value="ECO:0007669"/>
    <property type="project" value="UniProtKB-KW"/>
</dbReference>
<dbReference type="EMBL" id="QUSY01000074">
    <property type="protein sequence ID" value="RHY33462.1"/>
    <property type="molecule type" value="Genomic_DNA"/>
</dbReference>
<dbReference type="GO" id="GO:0016788">
    <property type="term" value="F:hydrolase activity, acting on ester bonds"/>
    <property type="evidence" value="ECO:0007669"/>
    <property type="project" value="InterPro"/>
</dbReference>
<keyword evidence="1" id="KW-0479">Metal-binding</keyword>
<dbReference type="Proteomes" id="UP000285060">
    <property type="component" value="Unassembled WGS sequence"/>
</dbReference>
<dbReference type="GO" id="GO:0005634">
    <property type="term" value="C:nucleus"/>
    <property type="evidence" value="ECO:0007669"/>
    <property type="project" value="TreeGrafter"/>
</dbReference>
<proteinExistence type="predicted"/>
<dbReference type="AlphaFoldDB" id="A0A3R6Z3U8"/>
<evidence type="ECO:0000259" key="4">
    <source>
        <dbReference type="Pfam" id="PF01137"/>
    </source>
</evidence>
<dbReference type="Pfam" id="PF01137">
    <property type="entry name" value="RTC"/>
    <property type="match status" value="1"/>
</dbReference>
<dbReference type="PANTHER" id="PTHR11096">
    <property type="entry name" value="RNA 3' TERMINAL PHOSPHATE CYCLASE"/>
    <property type="match status" value="1"/>
</dbReference>
<dbReference type="VEuPathDB" id="FungiDB:H310_01393"/>
<protein>
    <recommendedName>
        <fullName evidence="4">RNA 3'-terminal phosphate cyclase domain-containing protein</fullName>
    </recommendedName>
</protein>
<reference evidence="5 6" key="1">
    <citation type="submission" date="2018-08" db="EMBL/GenBank/DDBJ databases">
        <title>Aphanomyces genome sequencing and annotation.</title>
        <authorList>
            <person name="Minardi D."/>
            <person name="Oidtmann B."/>
            <person name="Van Der Giezen M."/>
            <person name="Studholme D.J."/>
        </authorList>
    </citation>
    <scope>NUCLEOTIDE SEQUENCE [LARGE SCALE GENOMIC DNA]</scope>
    <source>
        <strain evidence="5 6">NJM0002</strain>
    </source>
</reference>
<evidence type="ECO:0000313" key="5">
    <source>
        <dbReference type="EMBL" id="RHY33462.1"/>
    </source>
</evidence>
<feature type="region of interest" description="Disordered" evidence="3">
    <location>
        <begin position="281"/>
        <end position="301"/>
    </location>
</feature>
<evidence type="ECO:0000256" key="1">
    <source>
        <dbReference type="ARBA" id="ARBA00022723"/>
    </source>
</evidence>
<evidence type="ECO:0000256" key="3">
    <source>
        <dbReference type="SAM" id="MobiDB-lite"/>
    </source>
</evidence>